<keyword evidence="3" id="KW-1185">Reference proteome</keyword>
<name>A0A8J3Q428_9ACTN</name>
<accession>A0A8J3Q428</accession>
<dbReference type="EMBL" id="BONY01000005">
    <property type="protein sequence ID" value="GIH02977.1"/>
    <property type="molecule type" value="Genomic_DNA"/>
</dbReference>
<dbReference type="Proteomes" id="UP000612899">
    <property type="component" value="Unassembled WGS sequence"/>
</dbReference>
<gene>
    <name evidence="2" type="ORF">Rhe02_10440</name>
</gene>
<evidence type="ECO:0000256" key="1">
    <source>
        <dbReference type="SAM" id="MobiDB-lite"/>
    </source>
</evidence>
<evidence type="ECO:0000313" key="2">
    <source>
        <dbReference type="EMBL" id="GIH02977.1"/>
    </source>
</evidence>
<comment type="caution">
    <text evidence="2">The sequence shown here is derived from an EMBL/GenBank/DDBJ whole genome shotgun (WGS) entry which is preliminary data.</text>
</comment>
<feature type="region of interest" description="Disordered" evidence="1">
    <location>
        <begin position="1"/>
        <end position="64"/>
    </location>
</feature>
<organism evidence="2 3">
    <name type="scientific">Rhizocola hellebori</name>
    <dbReference type="NCBI Taxonomy" id="1392758"/>
    <lineage>
        <taxon>Bacteria</taxon>
        <taxon>Bacillati</taxon>
        <taxon>Actinomycetota</taxon>
        <taxon>Actinomycetes</taxon>
        <taxon>Micromonosporales</taxon>
        <taxon>Micromonosporaceae</taxon>
        <taxon>Rhizocola</taxon>
    </lineage>
</organism>
<evidence type="ECO:0000313" key="3">
    <source>
        <dbReference type="Proteomes" id="UP000612899"/>
    </source>
</evidence>
<reference evidence="2" key="1">
    <citation type="submission" date="2021-01" db="EMBL/GenBank/DDBJ databases">
        <title>Whole genome shotgun sequence of Rhizocola hellebori NBRC 109834.</title>
        <authorList>
            <person name="Komaki H."/>
            <person name="Tamura T."/>
        </authorList>
    </citation>
    <scope>NUCLEOTIDE SEQUENCE</scope>
    <source>
        <strain evidence="2">NBRC 109834</strain>
    </source>
</reference>
<sequence length="64" mass="6499">MAATPPRLSATPISGAELAAAPPRSDTRRGGTLERMGSELFLLQMSGVPGSGKSTIAGLDSDNE</sequence>
<protein>
    <submittedName>
        <fullName evidence="2">Uncharacterized protein</fullName>
    </submittedName>
</protein>
<dbReference type="AlphaFoldDB" id="A0A8J3Q428"/>
<proteinExistence type="predicted"/>